<feature type="coiled-coil region" evidence="1">
    <location>
        <begin position="60"/>
        <end position="87"/>
    </location>
</feature>
<evidence type="ECO:0000313" key="2">
    <source>
        <dbReference type="EMBL" id="KAG6378788.1"/>
    </source>
</evidence>
<reference evidence="2" key="1">
    <citation type="submission" date="2021-03" db="EMBL/GenBank/DDBJ databases">
        <title>Evolutionary innovations through gain and loss of genes in the ectomycorrhizal Boletales.</title>
        <authorList>
            <person name="Wu G."/>
            <person name="Miyauchi S."/>
            <person name="Morin E."/>
            <person name="Yang Z.-L."/>
            <person name="Xu J."/>
            <person name="Martin F.M."/>
        </authorList>
    </citation>
    <scope>NUCLEOTIDE SEQUENCE</scope>
    <source>
        <strain evidence="2">BR01</strain>
    </source>
</reference>
<evidence type="ECO:0000313" key="3">
    <source>
        <dbReference type="Proteomes" id="UP000683000"/>
    </source>
</evidence>
<comment type="caution">
    <text evidence="2">The sequence shown here is derived from an EMBL/GenBank/DDBJ whole genome shotgun (WGS) entry which is preliminary data.</text>
</comment>
<evidence type="ECO:0000256" key="1">
    <source>
        <dbReference type="SAM" id="Coils"/>
    </source>
</evidence>
<protein>
    <submittedName>
        <fullName evidence="2">Uncharacterized protein</fullName>
    </submittedName>
</protein>
<gene>
    <name evidence="2" type="ORF">JVT61DRAFT_13064</name>
</gene>
<keyword evidence="3" id="KW-1185">Reference proteome</keyword>
<keyword evidence="1" id="KW-0175">Coiled coil</keyword>
<dbReference type="Pfam" id="PF03357">
    <property type="entry name" value="Snf7"/>
    <property type="match status" value="1"/>
</dbReference>
<name>A0A8I3AB31_9AGAM</name>
<dbReference type="GO" id="GO:0007034">
    <property type="term" value="P:vacuolar transport"/>
    <property type="evidence" value="ECO:0007669"/>
    <property type="project" value="InterPro"/>
</dbReference>
<dbReference type="Proteomes" id="UP000683000">
    <property type="component" value="Unassembled WGS sequence"/>
</dbReference>
<dbReference type="InterPro" id="IPR005024">
    <property type="entry name" value="Snf7_fam"/>
</dbReference>
<dbReference type="OrthoDB" id="5592979at2759"/>
<proteinExistence type="predicted"/>
<dbReference type="EMBL" id="JAGFBS010000006">
    <property type="protein sequence ID" value="KAG6378788.1"/>
    <property type="molecule type" value="Genomic_DNA"/>
</dbReference>
<accession>A0A8I3AB31</accession>
<sequence>MSSHSKQKQAARTIVAIREQLQIIEKKKDYLQKKIGDNLKKAKANVVSNKEVAIKALCNNQEIGEQMERLNGQRLQLEQHINTLESANFETIQVMKKASDVLEQFHGRMLVSFCLPLSLELMMPSEDRMIWMLFSTATELMEVLAELEQAELDERLAAAEHVPSGAREAPKPIAVEDDEEAQLKKLQAALGM</sequence>
<dbReference type="AlphaFoldDB" id="A0A8I3AB31"/>
<organism evidence="2 3">
    <name type="scientific">Boletus reticuloceps</name>
    <dbReference type="NCBI Taxonomy" id="495285"/>
    <lineage>
        <taxon>Eukaryota</taxon>
        <taxon>Fungi</taxon>
        <taxon>Dikarya</taxon>
        <taxon>Basidiomycota</taxon>
        <taxon>Agaricomycotina</taxon>
        <taxon>Agaricomycetes</taxon>
        <taxon>Agaricomycetidae</taxon>
        <taxon>Boletales</taxon>
        <taxon>Boletineae</taxon>
        <taxon>Boletaceae</taxon>
        <taxon>Boletoideae</taxon>
        <taxon>Boletus</taxon>
    </lineage>
</organism>
<dbReference type="Gene3D" id="1.10.287.1060">
    <property type="entry name" value="ESAT-6-like"/>
    <property type="match status" value="1"/>
</dbReference>